<dbReference type="PANTHER" id="PTHR20661:SF0">
    <property type="entry name" value="PHOSPHATIDYLINOSITOL-GLYCAN BIOSYNTHESIS CLASS W PROTEIN"/>
    <property type="match status" value="1"/>
</dbReference>
<organism evidence="6 7">
    <name type="scientific">Hibiscus syriacus</name>
    <name type="common">Rose of Sharon</name>
    <dbReference type="NCBI Taxonomy" id="106335"/>
    <lineage>
        <taxon>Eukaryota</taxon>
        <taxon>Viridiplantae</taxon>
        <taxon>Streptophyta</taxon>
        <taxon>Embryophyta</taxon>
        <taxon>Tracheophyta</taxon>
        <taxon>Spermatophyta</taxon>
        <taxon>Magnoliopsida</taxon>
        <taxon>eudicotyledons</taxon>
        <taxon>Gunneridae</taxon>
        <taxon>Pentapetalae</taxon>
        <taxon>rosids</taxon>
        <taxon>malvids</taxon>
        <taxon>Malvales</taxon>
        <taxon>Malvaceae</taxon>
        <taxon>Malvoideae</taxon>
        <taxon>Hibiscus</taxon>
    </lineage>
</organism>
<keyword evidence="7" id="KW-1185">Reference proteome</keyword>
<dbReference type="PANTHER" id="PTHR20661">
    <property type="entry name" value="PHOSPHATIDYLINOSITOL-GLYCAN BIOSYNTHESIS CLASS W PROTEIN"/>
    <property type="match status" value="1"/>
</dbReference>
<sequence length="94" mass="10697">MLLQYAFCSRTVNDASRSLKSYLASLALDYVFIVLPTLLVFTVLAEWLYECTIGLFLLTIFCTAIKRTYCLPYTEGPNAARASIAYHAIWFLLK</sequence>
<dbReference type="GO" id="GO:0072659">
    <property type="term" value="P:protein localization to plasma membrane"/>
    <property type="evidence" value="ECO:0007669"/>
    <property type="project" value="TreeGrafter"/>
</dbReference>
<evidence type="ECO:0000256" key="1">
    <source>
        <dbReference type="ARBA" id="ARBA00004141"/>
    </source>
</evidence>
<evidence type="ECO:0000313" key="6">
    <source>
        <dbReference type="EMBL" id="KAE8726837.1"/>
    </source>
</evidence>
<evidence type="ECO:0000256" key="2">
    <source>
        <dbReference type="ARBA" id="ARBA00022692"/>
    </source>
</evidence>
<dbReference type="GO" id="GO:0032216">
    <property type="term" value="F:glucosaminyl-phosphatidylinositol O-acyltransferase activity"/>
    <property type="evidence" value="ECO:0007669"/>
    <property type="project" value="TreeGrafter"/>
</dbReference>
<reference evidence="6" key="1">
    <citation type="submission" date="2019-09" db="EMBL/GenBank/DDBJ databases">
        <title>Draft genome information of white flower Hibiscus syriacus.</title>
        <authorList>
            <person name="Kim Y.-M."/>
        </authorList>
    </citation>
    <scope>NUCLEOTIDE SEQUENCE [LARGE SCALE GENOMIC DNA]</scope>
    <source>
        <strain evidence="6">YM2019G1</strain>
    </source>
</reference>
<proteinExistence type="predicted"/>
<dbReference type="EMBL" id="VEPZ02000325">
    <property type="protein sequence ID" value="KAE8726837.1"/>
    <property type="molecule type" value="Genomic_DNA"/>
</dbReference>
<gene>
    <name evidence="6" type="ORF">F3Y22_tig00005974pilonHSYRG00064</name>
</gene>
<keyword evidence="2 5" id="KW-0812">Transmembrane</keyword>
<keyword evidence="4 5" id="KW-0472">Membrane</keyword>
<protein>
    <submittedName>
        <fullName evidence="6">Uncharacterized protein</fullName>
    </submittedName>
</protein>
<comment type="subcellular location">
    <subcellularLocation>
        <location evidence="1">Membrane</location>
        <topology evidence="1">Multi-pass membrane protein</topology>
    </subcellularLocation>
</comment>
<dbReference type="InterPro" id="IPR009447">
    <property type="entry name" value="PIGW/GWT1"/>
</dbReference>
<dbReference type="GO" id="GO:0006506">
    <property type="term" value="P:GPI anchor biosynthetic process"/>
    <property type="evidence" value="ECO:0007669"/>
    <property type="project" value="InterPro"/>
</dbReference>
<feature type="transmembrane region" description="Helical" evidence="5">
    <location>
        <begin position="47"/>
        <end position="65"/>
    </location>
</feature>
<dbReference type="GO" id="GO:0005783">
    <property type="term" value="C:endoplasmic reticulum"/>
    <property type="evidence" value="ECO:0007669"/>
    <property type="project" value="TreeGrafter"/>
</dbReference>
<dbReference type="Proteomes" id="UP000436088">
    <property type="component" value="Unassembled WGS sequence"/>
</dbReference>
<keyword evidence="3 5" id="KW-1133">Transmembrane helix</keyword>
<evidence type="ECO:0000313" key="7">
    <source>
        <dbReference type="Proteomes" id="UP000436088"/>
    </source>
</evidence>
<evidence type="ECO:0000256" key="3">
    <source>
        <dbReference type="ARBA" id="ARBA00022989"/>
    </source>
</evidence>
<comment type="caution">
    <text evidence="6">The sequence shown here is derived from an EMBL/GenBank/DDBJ whole genome shotgun (WGS) entry which is preliminary data.</text>
</comment>
<dbReference type="GO" id="GO:0016020">
    <property type="term" value="C:membrane"/>
    <property type="evidence" value="ECO:0007669"/>
    <property type="project" value="UniProtKB-SubCell"/>
</dbReference>
<feature type="transmembrane region" description="Helical" evidence="5">
    <location>
        <begin position="21"/>
        <end position="41"/>
    </location>
</feature>
<evidence type="ECO:0000256" key="4">
    <source>
        <dbReference type="ARBA" id="ARBA00023136"/>
    </source>
</evidence>
<dbReference type="AlphaFoldDB" id="A0A6A3CDP9"/>
<evidence type="ECO:0000256" key="5">
    <source>
        <dbReference type="SAM" id="Phobius"/>
    </source>
</evidence>
<name>A0A6A3CDP9_HIBSY</name>
<accession>A0A6A3CDP9</accession>